<gene>
    <name evidence="1" type="ORF">DWZ98_13270</name>
</gene>
<proteinExistence type="predicted"/>
<evidence type="ECO:0000313" key="1">
    <source>
        <dbReference type="EMBL" id="RHL85780.1"/>
    </source>
</evidence>
<evidence type="ECO:0000313" key="2">
    <source>
        <dbReference type="Proteomes" id="UP000283325"/>
    </source>
</evidence>
<dbReference type="Proteomes" id="UP000283325">
    <property type="component" value="Unassembled WGS sequence"/>
</dbReference>
<organism evidence="1 2">
    <name type="scientific">Dorea formicigenerans</name>
    <dbReference type="NCBI Taxonomy" id="39486"/>
    <lineage>
        <taxon>Bacteria</taxon>
        <taxon>Bacillati</taxon>
        <taxon>Bacillota</taxon>
        <taxon>Clostridia</taxon>
        <taxon>Lachnospirales</taxon>
        <taxon>Lachnospiraceae</taxon>
        <taxon>Dorea</taxon>
    </lineage>
</organism>
<sequence>MFSNKEMKLFGGGYFTIIRIEENYIEMVSNNTRHQWIIFKRSIDSNKPVTLYHKHTADTKYYHKHWETWTVAMVVESIKNHDTYVIENGKNVRWMKQKGRVNYGSI</sequence>
<protein>
    <submittedName>
        <fullName evidence="1">Uncharacterized protein</fullName>
    </submittedName>
</protein>
<dbReference type="RefSeq" id="WP_118427492.1">
    <property type="nucleotide sequence ID" value="NZ_JAQDGW010000041.1"/>
</dbReference>
<dbReference type="AlphaFoldDB" id="A0A415MVB7"/>
<accession>A0A415MVB7</accession>
<dbReference type="EMBL" id="QRPD01000013">
    <property type="protein sequence ID" value="RHL85780.1"/>
    <property type="molecule type" value="Genomic_DNA"/>
</dbReference>
<comment type="caution">
    <text evidence="1">The sequence shown here is derived from an EMBL/GenBank/DDBJ whole genome shotgun (WGS) entry which is preliminary data.</text>
</comment>
<name>A0A415MVB7_9FIRM</name>
<reference evidence="1 2" key="1">
    <citation type="submission" date="2018-08" db="EMBL/GenBank/DDBJ databases">
        <title>A genome reference for cultivated species of the human gut microbiota.</title>
        <authorList>
            <person name="Zou Y."/>
            <person name="Xue W."/>
            <person name="Luo G."/>
        </authorList>
    </citation>
    <scope>NUCLEOTIDE SEQUENCE [LARGE SCALE GENOMIC DNA]</scope>
    <source>
        <strain evidence="1 2">AF36-1BH</strain>
    </source>
</reference>